<gene>
    <name evidence="4" type="primary">rpl12</name>
    <name evidence="6" type="ordered locus">Ta0358</name>
</gene>
<feature type="compositionally biased region" description="Basic and acidic residues" evidence="5">
    <location>
        <begin position="70"/>
        <end position="89"/>
    </location>
</feature>
<dbReference type="HOGENOM" id="CLU_114656_2_0_2"/>
<dbReference type="KEGG" id="tac:Ta0358"/>
<dbReference type="HAMAP" id="MF_01478">
    <property type="entry name" value="Ribosomal_L12_arch"/>
    <property type="match status" value="1"/>
</dbReference>
<dbReference type="GO" id="GO:0006414">
    <property type="term" value="P:translational elongation"/>
    <property type="evidence" value="ECO:0007669"/>
    <property type="project" value="InterPro"/>
</dbReference>
<dbReference type="Proteomes" id="UP000001024">
    <property type="component" value="Chromosome"/>
</dbReference>
<dbReference type="InterPro" id="IPR027534">
    <property type="entry name" value="Ribosomal_P1/P2"/>
</dbReference>
<dbReference type="Gene3D" id="1.10.10.1410">
    <property type="match status" value="1"/>
</dbReference>
<keyword evidence="2 4" id="KW-0689">Ribosomal protein</keyword>
<dbReference type="RefSeq" id="WP_010900786.1">
    <property type="nucleotide sequence ID" value="NC_002578.1"/>
</dbReference>
<evidence type="ECO:0000313" key="6">
    <source>
        <dbReference type="EMBL" id="CAC11502.1"/>
    </source>
</evidence>
<dbReference type="Pfam" id="PF00428">
    <property type="entry name" value="Ribosomal_60s"/>
    <property type="match status" value="1"/>
</dbReference>
<accession>Q9HL72</accession>
<reference evidence="6 7" key="1">
    <citation type="journal article" date="2000" name="Nature">
        <title>The genome sequence of the thermoacidophilic scavenger Thermoplasma acidophilum.</title>
        <authorList>
            <person name="Ruepp A."/>
            <person name="Graml W."/>
            <person name="Santos-Martinez M.L."/>
            <person name="Koretke K.K."/>
            <person name="Volker C."/>
            <person name="Mewes H.W."/>
            <person name="Frishman D."/>
            <person name="Stocker S."/>
            <person name="Lupas A.N."/>
            <person name="Baumeister W."/>
        </authorList>
    </citation>
    <scope>NUCLEOTIDE SEQUENCE [LARGE SCALE GENOMIC DNA]</scope>
    <source>
        <strain evidence="7">ATCC 25905 / DSM 1728 / JCM 9062 / NBRC 15155 / AMRC-C165</strain>
    </source>
</reference>
<dbReference type="InterPro" id="IPR022295">
    <property type="entry name" value="Ribosomal_P1_arc"/>
</dbReference>
<comment type="similarity">
    <text evidence="1 4">Belongs to the eukaryotic ribosomal protein P1/P2 family.</text>
</comment>
<comment type="function">
    <text evidence="4">Forms part of the ribosomal stalk, playing a central role in the interaction of the ribosome with GTP-bound translation factors.</text>
</comment>
<sequence>MEYVYGALLLHAAGKEVDEEKLKKVLEDVGVQVDEARLKTLVSGLKDVNIDEVLKNASVAQVATAPAPAAEEKKKEEPKKKEEKKKEEDKEHEEEEAMSGLSALFG</sequence>
<dbReference type="InterPro" id="IPR038716">
    <property type="entry name" value="P1/P2_N_sf"/>
</dbReference>
<proteinExistence type="inferred from homology"/>
<dbReference type="EnsemblBacteria" id="CAC11502">
    <property type="protein sequence ID" value="CAC11502"/>
    <property type="gene ID" value="CAC11502"/>
</dbReference>
<evidence type="ECO:0000256" key="2">
    <source>
        <dbReference type="ARBA" id="ARBA00022980"/>
    </source>
</evidence>
<dbReference type="STRING" id="273075.gene:9571576"/>
<feature type="region of interest" description="Disordered" evidence="5">
    <location>
        <begin position="61"/>
        <end position="106"/>
    </location>
</feature>
<dbReference type="InParanoid" id="Q9HL72"/>
<dbReference type="GO" id="GO:0005840">
    <property type="term" value="C:ribosome"/>
    <property type="evidence" value="ECO:0007669"/>
    <property type="project" value="UniProtKB-KW"/>
</dbReference>
<dbReference type="eggNOG" id="arCOG04287">
    <property type="taxonomic scope" value="Archaea"/>
</dbReference>
<dbReference type="FunFam" id="1.10.10.1410:FF:000002">
    <property type="entry name" value="60S acidic ribosomal protein P2"/>
    <property type="match status" value="1"/>
</dbReference>
<protein>
    <recommendedName>
        <fullName evidence="4">Large ribosomal subunit protein P1</fullName>
    </recommendedName>
</protein>
<dbReference type="GO" id="GO:1990904">
    <property type="term" value="C:ribonucleoprotein complex"/>
    <property type="evidence" value="ECO:0007669"/>
    <property type="project" value="UniProtKB-KW"/>
</dbReference>
<evidence type="ECO:0000256" key="5">
    <source>
        <dbReference type="SAM" id="MobiDB-lite"/>
    </source>
</evidence>
<dbReference type="NCBIfam" id="TIGR03685">
    <property type="entry name" value="ribo_P1_arch"/>
    <property type="match status" value="1"/>
</dbReference>
<keyword evidence="3 4" id="KW-0687">Ribonucleoprotein</keyword>
<name>Q9HL72_THEAC</name>
<dbReference type="DNASU" id="1455974"/>
<evidence type="ECO:0000256" key="1">
    <source>
        <dbReference type="ARBA" id="ARBA00005436"/>
    </source>
</evidence>
<dbReference type="CDD" id="cd05832">
    <property type="entry name" value="Ribosomal_L12p"/>
    <property type="match status" value="1"/>
</dbReference>
<keyword evidence="7" id="KW-1185">Reference proteome</keyword>
<comment type="subunit">
    <text evidence="4">Part of the 50S ribosomal subunit. Homodimer, it forms part of the ribosomal stalk which helps the ribosome interact with GTP-bound translation factors. Forms a heptameric L10(L12)2(L12)2(L12)2 complex, where L10 forms an elongated spine to which the L12 dimers bind in a sequential fashion.</text>
</comment>
<dbReference type="PaxDb" id="273075-Ta0358"/>
<dbReference type="FunCoup" id="Q9HL72">
    <property type="interactions" value="52"/>
</dbReference>
<evidence type="ECO:0000256" key="4">
    <source>
        <dbReference type="HAMAP-Rule" id="MF_01478"/>
    </source>
</evidence>
<evidence type="ECO:0000313" key="7">
    <source>
        <dbReference type="Proteomes" id="UP000001024"/>
    </source>
</evidence>
<organism evidence="6 7">
    <name type="scientific">Thermoplasma acidophilum (strain ATCC 25905 / DSM 1728 / JCM 9062 / NBRC 15155 / AMRC-C165)</name>
    <dbReference type="NCBI Taxonomy" id="273075"/>
    <lineage>
        <taxon>Archaea</taxon>
        <taxon>Methanobacteriati</taxon>
        <taxon>Thermoplasmatota</taxon>
        <taxon>Thermoplasmata</taxon>
        <taxon>Thermoplasmatales</taxon>
        <taxon>Thermoplasmataceae</taxon>
        <taxon>Thermoplasma</taxon>
    </lineage>
</organism>
<dbReference type="EMBL" id="AL445064">
    <property type="protein sequence ID" value="CAC11502.1"/>
    <property type="molecule type" value="Genomic_DNA"/>
</dbReference>
<evidence type="ECO:0000256" key="3">
    <source>
        <dbReference type="ARBA" id="ARBA00023274"/>
    </source>
</evidence>
<dbReference type="GO" id="GO:0003735">
    <property type="term" value="F:structural constituent of ribosome"/>
    <property type="evidence" value="ECO:0007669"/>
    <property type="project" value="InterPro"/>
</dbReference>
<dbReference type="AlphaFoldDB" id="Q9HL72"/>